<accession>A0A162C2F4</accession>
<dbReference type="SUPFAM" id="SSF56935">
    <property type="entry name" value="Porins"/>
    <property type="match status" value="1"/>
</dbReference>
<dbReference type="Proteomes" id="UP000076486">
    <property type="component" value="Unassembled WGS sequence"/>
</dbReference>
<evidence type="ECO:0000313" key="6">
    <source>
        <dbReference type="Proteomes" id="UP000076486"/>
    </source>
</evidence>
<dbReference type="PANTHER" id="PTHR47234">
    <property type="match status" value="1"/>
</dbReference>
<evidence type="ECO:0000256" key="2">
    <source>
        <dbReference type="ARBA" id="ARBA00023136"/>
    </source>
</evidence>
<dbReference type="AlphaFoldDB" id="A0A162C2F4"/>
<protein>
    <recommendedName>
        <fullName evidence="4">TonB-dependent receptor-like beta-barrel domain-containing protein</fullName>
    </recommendedName>
</protein>
<evidence type="ECO:0000259" key="4">
    <source>
        <dbReference type="Pfam" id="PF00593"/>
    </source>
</evidence>
<gene>
    <name evidence="5" type="ORF">N473_22645</name>
</gene>
<keyword evidence="2" id="KW-0472">Membrane</keyword>
<evidence type="ECO:0000313" key="5">
    <source>
        <dbReference type="EMBL" id="KZN61144.1"/>
    </source>
</evidence>
<dbReference type="InterPro" id="IPR036942">
    <property type="entry name" value="Beta-barrel_TonB_sf"/>
</dbReference>
<comment type="caution">
    <text evidence="5">The sequence shown here is derived from an EMBL/GenBank/DDBJ whole genome shotgun (WGS) entry which is preliminary data.</text>
</comment>
<organism evidence="5 6">
    <name type="scientific">Pseudoalteromonas luteoviolacea CPMOR-1</name>
    <dbReference type="NCBI Taxonomy" id="1365248"/>
    <lineage>
        <taxon>Bacteria</taxon>
        <taxon>Pseudomonadati</taxon>
        <taxon>Pseudomonadota</taxon>
        <taxon>Gammaproteobacteria</taxon>
        <taxon>Alteromonadales</taxon>
        <taxon>Pseudoalteromonadaceae</taxon>
        <taxon>Pseudoalteromonas</taxon>
    </lineage>
</organism>
<proteinExistence type="predicted"/>
<name>A0A162C2F4_9GAMM</name>
<dbReference type="GO" id="GO:0009279">
    <property type="term" value="C:cell outer membrane"/>
    <property type="evidence" value="ECO:0007669"/>
    <property type="project" value="UniProtKB-SubCell"/>
</dbReference>
<dbReference type="Gene3D" id="2.40.170.20">
    <property type="entry name" value="TonB-dependent receptor, beta-barrel domain"/>
    <property type="match status" value="1"/>
</dbReference>
<feature type="domain" description="TonB-dependent receptor-like beta-barrel" evidence="4">
    <location>
        <begin position="11"/>
        <end position="126"/>
    </location>
</feature>
<evidence type="ECO:0000256" key="1">
    <source>
        <dbReference type="ARBA" id="ARBA00004442"/>
    </source>
</evidence>
<dbReference type="PANTHER" id="PTHR47234:SF2">
    <property type="entry name" value="TONB-DEPENDENT RECEPTOR"/>
    <property type="match status" value="1"/>
</dbReference>
<dbReference type="InterPro" id="IPR000531">
    <property type="entry name" value="Beta-barrel_TonB"/>
</dbReference>
<dbReference type="Pfam" id="PF00593">
    <property type="entry name" value="TonB_dep_Rec_b-barrel"/>
    <property type="match status" value="1"/>
</dbReference>
<reference evidence="5 6" key="1">
    <citation type="submission" date="2013-07" db="EMBL/GenBank/DDBJ databases">
        <title>Comparative Genomic and Metabolomic Analysis of Twelve Strains of Pseudoalteromonas luteoviolacea.</title>
        <authorList>
            <person name="Vynne N.G."/>
            <person name="Mansson M."/>
            <person name="Gram L."/>
        </authorList>
    </citation>
    <scope>NUCLEOTIDE SEQUENCE [LARGE SCALE GENOMIC DNA]</scope>
    <source>
        <strain evidence="5 6">CPMOR-1</strain>
    </source>
</reference>
<dbReference type="EMBL" id="AUYC01000038">
    <property type="protein sequence ID" value="KZN61144.1"/>
    <property type="molecule type" value="Genomic_DNA"/>
</dbReference>
<sequence length="137" mass="15278">MGDASTGYYNLTNCPNTTCDTQNLPATALDTPNLKPETSEQFSITVNTAITIDYWHIEIKNQVSRIEPQDVIDLSHANALDSYNPKQIYINRDTNGQIIFVGFGYINMVGVETSGLDLTFNASADFDDMGAQIYLRW</sequence>
<comment type="subcellular location">
    <subcellularLocation>
        <location evidence="1">Cell outer membrane</location>
    </subcellularLocation>
</comment>
<evidence type="ECO:0000256" key="3">
    <source>
        <dbReference type="ARBA" id="ARBA00023237"/>
    </source>
</evidence>
<keyword evidence="3" id="KW-0998">Cell outer membrane</keyword>